<protein>
    <submittedName>
        <fullName evidence="2">Uncharacterized protein</fullName>
    </submittedName>
</protein>
<evidence type="ECO:0000313" key="2">
    <source>
        <dbReference type="EMBL" id="PBK62030.1"/>
    </source>
</evidence>
<evidence type="ECO:0000313" key="3">
    <source>
        <dbReference type="Proteomes" id="UP000218334"/>
    </source>
</evidence>
<keyword evidence="3" id="KW-1185">Reference proteome</keyword>
<dbReference type="Proteomes" id="UP000218334">
    <property type="component" value="Unassembled WGS sequence"/>
</dbReference>
<name>A0A2H3AWY0_9AGAR</name>
<feature type="region of interest" description="Disordered" evidence="1">
    <location>
        <begin position="118"/>
        <end position="147"/>
    </location>
</feature>
<dbReference type="AlphaFoldDB" id="A0A2H3AWY0"/>
<sequence>MRDTERTGSRGEAVANETDGSIWVDDVFEGGAHVFQASRAPMVTDDHGVPVADSRQHQARSSMCMTRTRRDLNKEQWHPALPADRVFYLEFLKVRAHDDGERMEAATDWCGDGDRRVNKKTRGRGDGEAGAATAEAPEIEGDGMVQSSWTKSGGVVHDVLMEVHTSKYVGYETRNRLSRHLTRDVASEKTDGHTCLKRTWHVCTSGPFRRLEITGIAVRNGNVIQHSEVSPVTDLNSPTQKLLARIQTYSESQTPVDQTGILWVLEILHVTLSTDPSFGVLYFCDAAGLIRLVAVSGLAMR</sequence>
<organism evidence="2 3">
    <name type="scientific">Armillaria solidipes</name>
    <dbReference type="NCBI Taxonomy" id="1076256"/>
    <lineage>
        <taxon>Eukaryota</taxon>
        <taxon>Fungi</taxon>
        <taxon>Dikarya</taxon>
        <taxon>Basidiomycota</taxon>
        <taxon>Agaricomycotina</taxon>
        <taxon>Agaricomycetes</taxon>
        <taxon>Agaricomycetidae</taxon>
        <taxon>Agaricales</taxon>
        <taxon>Marasmiineae</taxon>
        <taxon>Physalacriaceae</taxon>
        <taxon>Armillaria</taxon>
    </lineage>
</organism>
<evidence type="ECO:0000256" key="1">
    <source>
        <dbReference type="SAM" id="MobiDB-lite"/>
    </source>
</evidence>
<dbReference type="EMBL" id="KZ293470">
    <property type="protein sequence ID" value="PBK62030.1"/>
    <property type="molecule type" value="Genomic_DNA"/>
</dbReference>
<reference evidence="3" key="1">
    <citation type="journal article" date="2017" name="Nat. Ecol. Evol.">
        <title>Genome expansion and lineage-specific genetic innovations in the forest pathogenic fungi Armillaria.</title>
        <authorList>
            <person name="Sipos G."/>
            <person name="Prasanna A.N."/>
            <person name="Walter M.C."/>
            <person name="O'Connor E."/>
            <person name="Balint B."/>
            <person name="Krizsan K."/>
            <person name="Kiss B."/>
            <person name="Hess J."/>
            <person name="Varga T."/>
            <person name="Slot J."/>
            <person name="Riley R."/>
            <person name="Boka B."/>
            <person name="Rigling D."/>
            <person name="Barry K."/>
            <person name="Lee J."/>
            <person name="Mihaltcheva S."/>
            <person name="LaButti K."/>
            <person name="Lipzen A."/>
            <person name="Waldron R."/>
            <person name="Moloney N.M."/>
            <person name="Sperisen C."/>
            <person name="Kredics L."/>
            <person name="Vagvoelgyi C."/>
            <person name="Patrignani A."/>
            <person name="Fitzpatrick D."/>
            <person name="Nagy I."/>
            <person name="Doyle S."/>
            <person name="Anderson J.B."/>
            <person name="Grigoriev I.V."/>
            <person name="Gueldener U."/>
            <person name="Muensterkoetter M."/>
            <person name="Nagy L.G."/>
        </authorList>
    </citation>
    <scope>NUCLEOTIDE SEQUENCE [LARGE SCALE GENOMIC DNA]</scope>
    <source>
        <strain evidence="3">28-4</strain>
    </source>
</reference>
<gene>
    <name evidence="2" type="ORF">ARMSODRAFT_981018</name>
</gene>
<accession>A0A2H3AWY0</accession>
<proteinExistence type="predicted"/>